<organism evidence="2 3">
    <name type="scientific">Acer saccharum</name>
    <name type="common">Sugar maple</name>
    <dbReference type="NCBI Taxonomy" id="4024"/>
    <lineage>
        <taxon>Eukaryota</taxon>
        <taxon>Viridiplantae</taxon>
        <taxon>Streptophyta</taxon>
        <taxon>Embryophyta</taxon>
        <taxon>Tracheophyta</taxon>
        <taxon>Spermatophyta</taxon>
        <taxon>Magnoliopsida</taxon>
        <taxon>eudicotyledons</taxon>
        <taxon>Gunneridae</taxon>
        <taxon>Pentapetalae</taxon>
        <taxon>rosids</taxon>
        <taxon>malvids</taxon>
        <taxon>Sapindales</taxon>
        <taxon>Sapindaceae</taxon>
        <taxon>Hippocastanoideae</taxon>
        <taxon>Acereae</taxon>
        <taxon>Acer</taxon>
    </lineage>
</organism>
<reference evidence="2" key="2">
    <citation type="submission" date="2023-06" db="EMBL/GenBank/DDBJ databases">
        <authorList>
            <person name="Swenson N.G."/>
            <person name="Wegrzyn J.L."/>
            <person name="Mcevoy S.L."/>
        </authorList>
    </citation>
    <scope>NUCLEOTIDE SEQUENCE</scope>
    <source>
        <strain evidence="2">NS2018</strain>
        <tissue evidence="2">Leaf</tissue>
    </source>
</reference>
<dbReference type="AlphaFoldDB" id="A0AA39RNI9"/>
<dbReference type="InterPro" id="IPR038765">
    <property type="entry name" value="Papain-like_cys_pep_sf"/>
</dbReference>
<feature type="domain" description="Peptidase C1A papain C-terminal" evidence="1">
    <location>
        <begin position="2"/>
        <end position="53"/>
    </location>
</feature>
<dbReference type="EMBL" id="JAUESC010000386">
    <property type="protein sequence ID" value="KAK0577027.1"/>
    <property type="molecule type" value="Genomic_DNA"/>
</dbReference>
<dbReference type="Gene3D" id="3.90.70.10">
    <property type="entry name" value="Cysteine proteinases"/>
    <property type="match status" value="1"/>
</dbReference>
<accession>A0AA39RNI9</accession>
<sequence>MKALANRPLSVAIDASGRDFQFYSGGVFDRHCGTSVDHGAASVGYGSRGSEEFMGTEMGRKGLCKDEDENRKARRVPWNQQNGFLTIQLNRSETTGPAPTFVLGFSACLDHFLVSIPS</sequence>
<comment type="caution">
    <text evidence="2">The sequence shown here is derived from an EMBL/GenBank/DDBJ whole genome shotgun (WGS) entry which is preliminary data.</text>
</comment>
<gene>
    <name evidence="2" type="ORF">LWI29_026886</name>
</gene>
<evidence type="ECO:0000259" key="1">
    <source>
        <dbReference type="Pfam" id="PF00112"/>
    </source>
</evidence>
<proteinExistence type="predicted"/>
<evidence type="ECO:0000313" key="3">
    <source>
        <dbReference type="Proteomes" id="UP001168877"/>
    </source>
</evidence>
<dbReference type="SUPFAM" id="SSF54001">
    <property type="entry name" value="Cysteine proteinases"/>
    <property type="match status" value="1"/>
</dbReference>
<protein>
    <recommendedName>
        <fullName evidence="1">Peptidase C1A papain C-terminal domain-containing protein</fullName>
    </recommendedName>
</protein>
<dbReference type="InterPro" id="IPR000668">
    <property type="entry name" value="Peptidase_C1A_C"/>
</dbReference>
<evidence type="ECO:0000313" key="2">
    <source>
        <dbReference type="EMBL" id="KAK0577027.1"/>
    </source>
</evidence>
<reference evidence="2" key="1">
    <citation type="journal article" date="2022" name="Plant J.">
        <title>Strategies of tolerance reflected in two North American maple genomes.</title>
        <authorList>
            <person name="McEvoy S.L."/>
            <person name="Sezen U.U."/>
            <person name="Trouern-Trend A."/>
            <person name="McMahon S.M."/>
            <person name="Schaberg P.G."/>
            <person name="Yang J."/>
            <person name="Wegrzyn J.L."/>
            <person name="Swenson N.G."/>
        </authorList>
    </citation>
    <scope>NUCLEOTIDE SEQUENCE</scope>
    <source>
        <strain evidence="2">NS2018</strain>
    </source>
</reference>
<dbReference type="GO" id="GO:0008234">
    <property type="term" value="F:cysteine-type peptidase activity"/>
    <property type="evidence" value="ECO:0007669"/>
    <property type="project" value="InterPro"/>
</dbReference>
<keyword evidence="3" id="KW-1185">Reference proteome</keyword>
<dbReference type="GO" id="GO:0006508">
    <property type="term" value="P:proteolysis"/>
    <property type="evidence" value="ECO:0007669"/>
    <property type="project" value="InterPro"/>
</dbReference>
<dbReference type="Proteomes" id="UP001168877">
    <property type="component" value="Unassembled WGS sequence"/>
</dbReference>
<dbReference type="Pfam" id="PF00112">
    <property type="entry name" value="Peptidase_C1"/>
    <property type="match status" value="1"/>
</dbReference>
<name>A0AA39RNI9_ACESA</name>